<evidence type="ECO:0000256" key="7">
    <source>
        <dbReference type="ARBA" id="ARBA00022723"/>
    </source>
</evidence>
<dbReference type="Pfam" id="PF00686">
    <property type="entry name" value="CBM_20"/>
    <property type="match status" value="1"/>
</dbReference>
<evidence type="ECO:0000256" key="1">
    <source>
        <dbReference type="ARBA" id="ARBA00000390"/>
    </source>
</evidence>
<dbReference type="Pfam" id="PF02806">
    <property type="entry name" value="Alpha-amylase_C"/>
    <property type="match status" value="1"/>
</dbReference>
<dbReference type="GO" id="GO:0046872">
    <property type="term" value="F:metal ion binding"/>
    <property type="evidence" value="ECO:0007669"/>
    <property type="project" value="UniProtKB-KW"/>
</dbReference>
<dbReference type="InterPro" id="IPR002909">
    <property type="entry name" value="IPT_dom"/>
</dbReference>
<keyword evidence="9" id="KW-0106">Calcium</keyword>
<dbReference type="PANTHER" id="PTHR10357:SF215">
    <property type="entry name" value="ALPHA-AMYLASE 1"/>
    <property type="match status" value="1"/>
</dbReference>
<evidence type="ECO:0000256" key="9">
    <source>
        <dbReference type="ARBA" id="ARBA00022837"/>
    </source>
</evidence>
<dbReference type="InterPro" id="IPR006046">
    <property type="entry name" value="Alpha_amylase"/>
</dbReference>
<dbReference type="EMBL" id="JNVC02000013">
    <property type="protein sequence ID" value="KEZ49073.1"/>
    <property type="molecule type" value="Genomic_DNA"/>
</dbReference>
<comment type="catalytic activity">
    <reaction evidence="1">
        <text>Cyclizes part of a (1-&gt;4)-alpha-D-glucan chain by formation of a (1-&gt;4)-alpha-D-glucosidic bond.</text>
        <dbReference type="EC" id="2.4.1.19"/>
    </reaction>
</comment>
<dbReference type="PROSITE" id="PS51166">
    <property type="entry name" value="CBM20"/>
    <property type="match status" value="1"/>
</dbReference>
<dbReference type="Gene3D" id="2.60.40.10">
    <property type="entry name" value="Immunoglobulins"/>
    <property type="match status" value="2"/>
</dbReference>
<dbReference type="EC" id="2.4.1.19" evidence="4"/>
<dbReference type="STRING" id="246786.GS18_0216840"/>
<keyword evidence="6" id="KW-0328">Glycosyltransferase</keyword>
<reference evidence="13 14" key="1">
    <citation type="journal article" date="2005" name="Int. J. Syst. Evol. Microbiol.">
        <title>Bacillus cibi sp. nov., isolated from jeotgal, a traditional Korean fermented seafood.</title>
        <authorList>
            <person name="Yoon J.H."/>
            <person name="Lee C.H."/>
            <person name="Oh T.K."/>
        </authorList>
    </citation>
    <scope>NUCLEOTIDE SEQUENCE [LARGE SCALE GENOMIC DNA]</scope>
    <source>
        <strain evidence="13 14">DSM 16189</strain>
    </source>
</reference>
<dbReference type="SMART" id="SM00642">
    <property type="entry name" value="Aamy"/>
    <property type="match status" value="1"/>
</dbReference>
<dbReference type="Proteomes" id="UP000028549">
    <property type="component" value="Unassembled WGS sequence"/>
</dbReference>
<evidence type="ECO:0000256" key="8">
    <source>
        <dbReference type="ARBA" id="ARBA00022729"/>
    </source>
</evidence>
<dbReference type="InterPro" id="IPR006048">
    <property type="entry name" value="A-amylase/branching_C"/>
</dbReference>
<evidence type="ECO:0000313" key="13">
    <source>
        <dbReference type="EMBL" id="KEZ49073.1"/>
    </source>
</evidence>
<dbReference type="GO" id="GO:0004556">
    <property type="term" value="F:alpha-amylase activity"/>
    <property type="evidence" value="ECO:0007669"/>
    <property type="project" value="InterPro"/>
</dbReference>
<dbReference type="InterPro" id="IPR006047">
    <property type="entry name" value="GH13_cat_dom"/>
</dbReference>
<accession>A0A084GP11</accession>
<dbReference type="InterPro" id="IPR013780">
    <property type="entry name" value="Glyco_hydro_b"/>
</dbReference>
<name>A0A084GP11_METID</name>
<evidence type="ECO:0000256" key="2">
    <source>
        <dbReference type="ARBA" id="ARBA00001913"/>
    </source>
</evidence>
<dbReference type="GO" id="GO:2001070">
    <property type="term" value="F:starch binding"/>
    <property type="evidence" value="ECO:0007669"/>
    <property type="project" value="InterPro"/>
</dbReference>
<dbReference type="GO" id="GO:0043895">
    <property type="term" value="F:cyclomaltodextrin glucanotransferase activity"/>
    <property type="evidence" value="ECO:0007669"/>
    <property type="project" value="UniProtKB-EC"/>
</dbReference>
<organism evidence="13 14">
    <name type="scientific">Metabacillus indicus</name>
    <name type="common">Bacillus indicus</name>
    <dbReference type="NCBI Taxonomy" id="246786"/>
    <lineage>
        <taxon>Bacteria</taxon>
        <taxon>Bacillati</taxon>
        <taxon>Bacillota</taxon>
        <taxon>Bacilli</taxon>
        <taxon>Bacillales</taxon>
        <taxon>Bacillaceae</taxon>
        <taxon>Metabacillus</taxon>
    </lineage>
</organism>
<dbReference type="PRINTS" id="PR00110">
    <property type="entry name" value="ALPHAAMYLASE"/>
</dbReference>
<sequence>MLKKAVSLCFAATLVLGSFGPFTDYYANASINNKVNYSNDVIYQIMTDRFVDGNPANNPVGSLFSSDCSNLRKYCGGDWQGIINKLNDGYFTDLGITALWISQPVENVYTVLNDAAGTTSYHGYWGRDFKKTNPFYGTMQEFQTLINTAHQKGIKVIIDFAPNHTSPASEDTPSYMENGKLFDNGTLVGGYTNDTKGLFHHNGGTNFSSIEDGIYRNLYDLADFNHQNPTVDKYMKDAVKLWLDMGIDGIRVDAVKHMPFGWQKTFMETIYSHKPVFTFGEWFLGENEVDQNYYNFANSTGMSLLDFRYGQKLRQVLRNGSDNWYGFNAMIAESEAKYEQTADQVTFLDNHDMDRFHFDGADVKNTDLALAVMLTSRGVPNIYYGTEQYMTGNGDPNNRKKQTSFNKTTKAYQIISKLAALRKNNQALGYGKTKEKWINNDVYVYERTFGKDVVLTAVNKSKTASYNISGLTSTLPAGTYTDQLTALLGGSSISVGSGGAVSAFDLSPGEAAVYSFNGSAAAPSIGQVGPVMGAPGTTVTISGESFGSTAGTVKFGTVNASVVSWSNTEITVKIPAASAGNYQVSVVTSGGAASSTYGPVEILSGKQSSVRFIVNGASTNLGQAIYIVGNVSELGNWDAAKAVGPFYNQVITKYPSWYYDVSVPSGRSVEFKFIKKDAAGNVVWESGSNHVYTTPASGPGTSVSSFQN</sequence>
<dbReference type="SMART" id="SM01065">
    <property type="entry name" value="CBM_2"/>
    <property type="match status" value="1"/>
</dbReference>
<evidence type="ECO:0000256" key="5">
    <source>
        <dbReference type="ARBA" id="ARBA00019944"/>
    </source>
</evidence>
<dbReference type="InterPro" id="IPR017853">
    <property type="entry name" value="GH"/>
</dbReference>
<comment type="similarity">
    <text evidence="3 11">Belongs to the glycosyl hydrolase 13 family.</text>
</comment>
<dbReference type="SUPFAM" id="SSF51011">
    <property type="entry name" value="Glycosyl hydrolase domain"/>
    <property type="match status" value="1"/>
</dbReference>
<keyword evidence="6" id="KW-0808">Transferase</keyword>
<comment type="caution">
    <text evidence="13">The sequence shown here is derived from an EMBL/GenBank/DDBJ whole genome shotgun (WGS) entry which is preliminary data.</text>
</comment>
<evidence type="ECO:0000259" key="12">
    <source>
        <dbReference type="PROSITE" id="PS51166"/>
    </source>
</evidence>
<dbReference type="PANTHER" id="PTHR10357">
    <property type="entry name" value="ALPHA-AMYLASE FAMILY MEMBER"/>
    <property type="match status" value="1"/>
</dbReference>
<dbReference type="OrthoDB" id="9805159at2"/>
<dbReference type="Pfam" id="PF01833">
    <property type="entry name" value="TIG"/>
    <property type="match status" value="1"/>
</dbReference>
<dbReference type="SMART" id="SM00632">
    <property type="entry name" value="Aamy_C"/>
    <property type="match status" value="1"/>
</dbReference>
<keyword evidence="8" id="KW-0732">Signal</keyword>
<dbReference type="SUPFAM" id="SSF49452">
    <property type="entry name" value="Starch-binding domain-like"/>
    <property type="match status" value="1"/>
</dbReference>
<dbReference type="AlphaFoldDB" id="A0A084GP11"/>
<keyword evidence="7" id="KW-0479">Metal-binding</keyword>
<evidence type="ECO:0000256" key="10">
    <source>
        <dbReference type="ARBA" id="ARBA00032019"/>
    </source>
</evidence>
<dbReference type="InterPro" id="IPR013784">
    <property type="entry name" value="Carb-bd-like_fold"/>
</dbReference>
<dbReference type="InterPro" id="IPR014756">
    <property type="entry name" value="Ig_E-set"/>
</dbReference>
<dbReference type="SUPFAM" id="SSF51445">
    <property type="entry name" value="(Trans)glycosidases"/>
    <property type="match status" value="1"/>
</dbReference>
<dbReference type="GO" id="GO:0005975">
    <property type="term" value="P:carbohydrate metabolic process"/>
    <property type="evidence" value="ECO:0007669"/>
    <property type="project" value="InterPro"/>
</dbReference>
<protein>
    <recommendedName>
        <fullName evidence="5">Cyclomaltodextrin glucanotransferase</fullName>
        <ecNumber evidence="4">2.4.1.19</ecNumber>
    </recommendedName>
    <alternativeName>
        <fullName evidence="10">Cyclodextrin-glycosyltransferase</fullName>
    </alternativeName>
</protein>
<dbReference type="InterPro" id="IPR031319">
    <property type="entry name" value="A-amylase_C"/>
</dbReference>
<gene>
    <name evidence="13" type="ORF">GS18_0216840</name>
</gene>
<evidence type="ECO:0000256" key="6">
    <source>
        <dbReference type="ARBA" id="ARBA00022676"/>
    </source>
</evidence>
<dbReference type="SUPFAM" id="SSF81296">
    <property type="entry name" value="E set domains"/>
    <property type="match status" value="1"/>
</dbReference>
<keyword evidence="14" id="KW-1185">Reference proteome</keyword>
<dbReference type="InterPro" id="IPR013783">
    <property type="entry name" value="Ig-like_fold"/>
</dbReference>
<evidence type="ECO:0000256" key="3">
    <source>
        <dbReference type="ARBA" id="ARBA00008061"/>
    </source>
</evidence>
<dbReference type="CDD" id="cd11320">
    <property type="entry name" value="AmyAc_AmyMalt_CGTase_like"/>
    <property type="match status" value="1"/>
</dbReference>
<dbReference type="RefSeq" id="WP_029566594.1">
    <property type="nucleotide sequence ID" value="NZ_JNVC02000013.1"/>
</dbReference>
<evidence type="ECO:0000256" key="11">
    <source>
        <dbReference type="RuleBase" id="RU003615"/>
    </source>
</evidence>
<dbReference type="Gene3D" id="2.60.40.1180">
    <property type="entry name" value="Golgi alpha-mannosidase II"/>
    <property type="match status" value="1"/>
</dbReference>
<dbReference type="CDD" id="cd00604">
    <property type="entry name" value="IPT_CGTD"/>
    <property type="match status" value="1"/>
</dbReference>
<comment type="cofactor">
    <cofactor evidence="2">
        <name>Ca(2+)</name>
        <dbReference type="ChEBI" id="CHEBI:29108"/>
    </cofactor>
</comment>
<dbReference type="Pfam" id="PF00128">
    <property type="entry name" value="Alpha-amylase"/>
    <property type="match status" value="1"/>
</dbReference>
<proteinExistence type="inferred from homology"/>
<dbReference type="InterPro" id="IPR002044">
    <property type="entry name" value="CBM20"/>
</dbReference>
<feature type="domain" description="CBM20" evidence="12">
    <location>
        <begin position="602"/>
        <end position="708"/>
    </location>
</feature>
<dbReference type="Gene3D" id="3.20.20.80">
    <property type="entry name" value="Glycosidases"/>
    <property type="match status" value="1"/>
</dbReference>
<evidence type="ECO:0000256" key="4">
    <source>
        <dbReference type="ARBA" id="ARBA00012542"/>
    </source>
</evidence>
<evidence type="ECO:0000313" key="14">
    <source>
        <dbReference type="Proteomes" id="UP000028549"/>
    </source>
</evidence>